<evidence type="ECO:0000313" key="3">
    <source>
        <dbReference type="Proteomes" id="UP000541444"/>
    </source>
</evidence>
<dbReference type="AlphaFoldDB" id="A0A7J7MGD2"/>
<dbReference type="Proteomes" id="UP000541444">
    <property type="component" value="Unassembled WGS sequence"/>
</dbReference>
<accession>A0A7J7MGD2</accession>
<name>A0A7J7MGD2_9MAGN</name>
<feature type="compositionally biased region" description="Low complexity" evidence="1">
    <location>
        <begin position="328"/>
        <end position="337"/>
    </location>
</feature>
<protein>
    <recommendedName>
        <fullName evidence="4">Aminotransferase-like plant mobile domain-containing protein</fullName>
    </recommendedName>
</protein>
<evidence type="ECO:0000256" key="1">
    <source>
        <dbReference type="SAM" id="MobiDB-lite"/>
    </source>
</evidence>
<evidence type="ECO:0000313" key="2">
    <source>
        <dbReference type="EMBL" id="KAF6153975.1"/>
    </source>
</evidence>
<dbReference type="EMBL" id="JACGCM010001548">
    <property type="protein sequence ID" value="KAF6153975.1"/>
    <property type="molecule type" value="Genomic_DNA"/>
</dbReference>
<feature type="region of interest" description="Disordered" evidence="1">
    <location>
        <begin position="321"/>
        <end position="351"/>
    </location>
</feature>
<comment type="caution">
    <text evidence="2">The sequence shown here is derived from an EMBL/GenBank/DDBJ whole genome shotgun (WGS) entry which is preliminary data.</text>
</comment>
<proteinExistence type="predicted"/>
<gene>
    <name evidence="2" type="ORF">GIB67_041241</name>
</gene>
<organism evidence="2 3">
    <name type="scientific">Kingdonia uniflora</name>
    <dbReference type="NCBI Taxonomy" id="39325"/>
    <lineage>
        <taxon>Eukaryota</taxon>
        <taxon>Viridiplantae</taxon>
        <taxon>Streptophyta</taxon>
        <taxon>Embryophyta</taxon>
        <taxon>Tracheophyta</taxon>
        <taxon>Spermatophyta</taxon>
        <taxon>Magnoliopsida</taxon>
        <taxon>Ranunculales</taxon>
        <taxon>Circaeasteraceae</taxon>
        <taxon>Kingdonia</taxon>
    </lineage>
</organism>
<sequence length="419" mass="47588">MWHLGFQGSEVLKEMFLVLSSNISRQKEIEKYLEVSLSYKEGKKRRNDFEEVVNVSIEPPPPLPQTHEARDFRQLTQPDRKDHLSTLVATTLRLKATNLMSVFDCKIGNGNNQVILAMIERWWPTTHKFYLPCGELRITPRDFTVLTEIGWIEAQHYIVGHHVDYDAYWRHVSHGALVSDITRCLNIDITGLGALTSGVTFPHVELPTKDFSTQETQIPPPRLGDYPGWIMKLGSPHGITWHTIPSIALTFTTDVPAGYDSFAMTEGMQKLTLDRTLDLEARHLHDESRITHLTKDLRRAEGRLSQLNDYLDGEGIVVDWEDGEGEAGTSQAGTSRGRGSRGRTYEGGADPPRRLRPIFVSNGYILLCCVPYLMNFEAILDIFIDSSSQEEDEEDIEQSLTDYSDDDVIDENKLEILRN</sequence>
<keyword evidence="3" id="KW-1185">Reference proteome</keyword>
<dbReference type="OrthoDB" id="1937804at2759"/>
<evidence type="ECO:0008006" key="4">
    <source>
        <dbReference type="Google" id="ProtNLM"/>
    </source>
</evidence>
<reference evidence="2 3" key="1">
    <citation type="journal article" date="2020" name="IScience">
        <title>Genome Sequencing of the Endangered Kingdonia uniflora (Circaeasteraceae, Ranunculales) Reveals Potential Mechanisms of Evolutionary Specialization.</title>
        <authorList>
            <person name="Sun Y."/>
            <person name="Deng T."/>
            <person name="Zhang A."/>
            <person name="Moore M.J."/>
            <person name="Landis J.B."/>
            <person name="Lin N."/>
            <person name="Zhang H."/>
            <person name="Zhang X."/>
            <person name="Huang J."/>
            <person name="Zhang X."/>
            <person name="Sun H."/>
            <person name="Wang H."/>
        </authorList>
    </citation>
    <scope>NUCLEOTIDE SEQUENCE [LARGE SCALE GENOMIC DNA]</scope>
    <source>
        <strain evidence="2">TB1705</strain>
        <tissue evidence="2">Leaf</tissue>
    </source>
</reference>